<dbReference type="EMBL" id="CAJNDS010000220">
    <property type="protein sequence ID" value="CAE7029729.1"/>
    <property type="molecule type" value="Genomic_DNA"/>
</dbReference>
<feature type="compositionally biased region" description="Basic and acidic residues" evidence="1">
    <location>
        <begin position="29"/>
        <end position="52"/>
    </location>
</feature>
<evidence type="ECO:0000256" key="1">
    <source>
        <dbReference type="SAM" id="MobiDB-lite"/>
    </source>
</evidence>
<dbReference type="Proteomes" id="UP000604046">
    <property type="component" value="Unassembled WGS sequence"/>
</dbReference>
<accession>A0A812IBY3</accession>
<reference evidence="2" key="1">
    <citation type="submission" date="2021-02" db="EMBL/GenBank/DDBJ databases">
        <authorList>
            <person name="Dougan E. K."/>
            <person name="Rhodes N."/>
            <person name="Thang M."/>
            <person name="Chan C."/>
        </authorList>
    </citation>
    <scope>NUCLEOTIDE SEQUENCE</scope>
</reference>
<keyword evidence="3" id="KW-1185">Reference proteome</keyword>
<sequence length="100" mass="10987">MFCARAQLRDALRRKAEKAQRAQPSEGTPKQEEVVETPERSEEAESDGHPERGPANSDSMLPKYPPTKPLGEEALAKWAQHVLQGEKSAGLVKAPTGIHF</sequence>
<feature type="compositionally biased region" description="Basic and acidic residues" evidence="1">
    <location>
        <begin position="7"/>
        <end position="20"/>
    </location>
</feature>
<dbReference type="OrthoDB" id="3176171at2759"/>
<proteinExistence type="predicted"/>
<dbReference type="AlphaFoldDB" id="A0A812IBY3"/>
<protein>
    <submittedName>
        <fullName evidence="2">Kif3a protein</fullName>
    </submittedName>
</protein>
<organism evidence="2 3">
    <name type="scientific">Symbiodinium natans</name>
    <dbReference type="NCBI Taxonomy" id="878477"/>
    <lineage>
        <taxon>Eukaryota</taxon>
        <taxon>Sar</taxon>
        <taxon>Alveolata</taxon>
        <taxon>Dinophyceae</taxon>
        <taxon>Suessiales</taxon>
        <taxon>Symbiodiniaceae</taxon>
        <taxon>Symbiodinium</taxon>
    </lineage>
</organism>
<feature type="region of interest" description="Disordered" evidence="1">
    <location>
        <begin position="1"/>
        <end position="72"/>
    </location>
</feature>
<evidence type="ECO:0000313" key="2">
    <source>
        <dbReference type="EMBL" id="CAE7029729.1"/>
    </source>
</evidence>
<gene>
    <name evidence="2" type="primary">Kif3a</name>
    <name evidence="2" type="ORF">SNAT2548_LOCUS3576</name>
</gene>
<evidence type="ECO:0000313" key="3">
    <source>
        <dbReference type="Proteomes" id="UP000604046"/>
    </source>
</evidence>
<name>A0A812IBY3_9DINO</name>
<comment type="caution">
    <text evidence="2">The sequence shown here is derived from an EMBL/GenBank/DDBJ whole genome shotgun (WGS) entry which is preliminary data.</text>
</comment>